<evidence type="ECO:0000256" key="8">
    <source>
        <dbReference type="ARBA" id="ARBA00022490"/>
    </source>
</evidence>
<dbReference type="GO" id="GO:0043137">
    <property type="term" value="P:DNA replication, removal of RNA primer"/>
    <property type="evidence" value="ECO:0007669"/>
    <property type="project" value="TreeGrafter"/>
</dbReference>
<dbReference type="Gene3D" id="3.30.420.10">
    <property type="entry name" value="Ribonuclease H-like superfamily/Ribonuclease H"/>
    <property type="match status" value="1"/>
</dbReference>
<keyword evidence="12" id="KW-0378">Hydrolase</keyword>
<sequence length="220" mass="24196">MLKSRYSTSDSKLEAGIDEAGRGCLWGPLIASAVIWPPENTWSEEVRTISGQIKDSKKVSPKKRAILRKAIESFAVSYAVGRVEAKEIDDLGATAANKLAFHRALRALNKKPERIVIDGILSIEVEGAEMVIEPEADNKYIAVAAASILAKENHDDIVKTLCAEDISLSEKYDILSCKGYGTKKHRDGVLKNGMHSQHRKLYLRKLLGITVERGGYGFAD</sequence>
<dbReference type="GO" id="GO:0006298">
    <property type="term" value="P:mismatch repair"/>
    <property type="evidence" value="ECO:0007669"/>
    <property type="project" value="TreeGrafter"/>
</dbReference>
<comment type="cofactor">
    <cofactor evidence="3">
        <name>Mg(2+)</name>
        <dbReference type="ChEBI" id="CHEBI:18420"/>
    </cofactor>
</comment>
<dbReference type="InterPro" id="IPR012337">
    <property type="entry name" value="RNaseH-like_sf"/>
</dbReference>
<dbReference type="PANTHER" id="PTHR10954:SF18">
    <property type="entry name" value="RIBONUCLEASE HII"/>
    <property type="match status" value="1"/>
</dbReference>
<dbReference type="InterPro" id="IPR024567">
    <property type="entry name" value="RNase_HII/HIII_dom"/>
</dbReference>
<dbReference type="InterPro" id="IPR022898">
    <property type="entry name" value="RNase_HII"/>
</dbReference>
<organism evidence="15">
    <name type="scientific">viral metagenome</name>
    <dbReference type="NCBI Taxonomy" id="1070528"/>
    <lineage>
        <taxon>unclassified sequences</taxon>
        <taxon>metagenomes</taxon>
        <taxon>organismal metagenomes</taxon>
    </lineage>
</organism>
<keyword evidence="10" id="KW-0479">Metal-binding</keyword>
<evidence type="ECO:0000256" key="10">
    <source>
        <dbReference type="ARBA" id="ARBA00022723"/>
    </source>
</evidence>
<evidence type="ECO:0000256" key="1">
    <source>
        <dbReference type="ARBA" id="ARBA00000077"/>
    </source>
</evidence>
<comment type="subcellular location">
    <subcellularLocation>
        <location evidence="4">Cytoplasm</location>
    </subcellularLocation>
</comment>
<dbReference type="InterPro" id="IPR001352">
    <property type="entry name" value="RNase_HII/HIII"/>
</dbReference>
<keyword evidence="9" id="KW-0540">Nuclease</keyword>
<evidence type="ECO:0000256" key="9">
    <source>
        <dbReference type="ARBA" id="ARBA00022722"/>
    </source>
</evidence>
<evidence type="ECO:0000256" key="3">
    <source>
        <dbReference type="ARBA" id="ARBA00001946"/>
    </source>
</evidence>
<dbReference type="GO" id="GO:0004523">
    <property type="term" value="F:RNA-DNA hybrid ribonuclease activity"/>
    <property type="evidence" value="ECO:0007669"/>
    <property type="project" value="UniProtKB-EC"/>
</dbReference>
<dbReference type="CDD" id="cd07182">
    <property type="entry name" value="RNase_HII_bacteria_HII_like"/>
    <property type="match status" value="1"/>
</dbReference>
<dbReference type="EC" id="3.1.26.4" evidence="6"/>
<evidence type="ECO:0000259" key="14">
    <source>
        <dbReference type="PROSITE" id="PS51975"/>
    </source>
</evidence>
<name>A0A6C0BDS9_9ZZZZ</name>
<evidence type="ECO:0000256" key="5">
    <source>
        <dbReference type="ARBA" id="ARBA00007383"/>
    </source>
</evidence>
<keyword evidence="11" id="KW-0255">Endonuclease</keyword>
<dbReference type="PANTHER" id="PTHR10954">
    <property type="entry name" value="RIBONUCLEASE H2 SUBUNIT A"/>
    <property type="match status" value="1"/>
</dbReference>
<dbReference type="GO" id="GO:0046872">
    <property type="term" value="F:metal ion binding"/>
    <property type="evidence" value="ECO:0007669"/>
    <property type="project" value="UniProtKB-KW"/>
</dbReference>
<evidence type="ECO:0000313" key="15">
    <source>
        <dbReference type="EMBL" id="QHS89543.1"/>
    </source>
</evidence>
<accession>A0A6C0BDS9</accession>
<evidence type="ECO:0000256" key="4">
    <source>
        <dbReference type="ARBA" id="ARBA00004496"/>
    </source>
</evidence>
<feature type="domain" description="RNase H type-2" evidence="14">
    <location>
        <begin position="12"/>
        <end position="220"/>
    </location>
</feature>
<dbReference type="EMBL" id="MN739112">
    <property type="protein sequence ID" value="QHS89543.1"/>
    <property type="molecule type" value="Genomic_DNA"/>
</dbReference>
<evidence type="ECO:0000256" key="12">
    <source>
        <dbReference type="ARBA" id="ARBA00022801"/>
    </source>
</evidence>
<dbReference type="AlphaFoldDB" id="A0A6C0BDS9"/>
<evidence type="ECO:0000256" key="6">
    <source>
        <dbReference type="ARBA" id="ARBA00012180"/>
    </source>
</evidence>
<keyword evidence="13" id="KW-0464">Manganese</keyword>
<dbReference type="GO" id="GO:0032299">
    <property type="term" value="C:ribonuclease H2 complex"/>
    <property type="evidence" value="ECO:0007669"/>
    <property type="project" value="TreeGrafter"/>
</dbReference>
<comment type="similarity">
    <text evidence="5">Belongs to the RNase HII family.</text>
</comment>
<evidence type="ECO:0000256" key="2">
    <source>
        <dbReference type="ARBA" id="ARBA00001936"/>
    </source>
</evidence>
<dbReference type="GO" id="GO:0005737">
    <property type="term" value="C:cytoplasm"/>
    <property type="evidence" value="ECO:0007669"/>
    <property type="project" value="UniProtKB-SubCell"/>
</dbReference>
<dbReference type="PROSITE" id="PS51975">
    <property type="entry name" value="RNASE_H_2"/>
    <property type="match status" value="1"/>
</dbReference>
<keyword evidence="8" id="KW-0963">Cytoplasm</keyword>
<evidence type="ECO:0000256" key="13">
    <source>
        <dbReference type="ARBA" id="ARBA00023211"/>
    </source>
</evidence>
<evidence type="ECO:0000256" key="7">
    <source>
        <dbReference type="ARBA" id="ARBA00019179"/>
    </source>
</evidence>
<comment type="catalytic activity">
    <reaction evidence="1">
        <text>Endonucleolytic cleavage to 5'-phosphomonoester.</text>
        <dbReference type="EC" id="3.1.26.4"/>
    </reaction>
</comment>
<comment type="cofactor">
    <cofactor evidence="2">
        <name>Mn(2+)</name>
        <dbReference type="ChEBI" id="CHEBI:29035"/>
    </cofactor>
</comment>
<protein>
    <recommendedName>
        <fullName evidence="7">Ribonuclease HII</fullName>
        <ecNumber evidence="6">3.1.26.4</ecNumber>
    </recommendedName>
</protein>
<dbReference type="InterPro" id="IPR036397">
    <property type="entry name" value="RNaseH_sf"/>
</dbReference>
<dbReference type="SUPFAM" id="SSF53098">
    <property type="entry name" value="Ribonuclease H-like"/>
    <property type="match status" value="1"/>
</dbReference>
<dbReference type="Pfam" id="PF01351">
    <property type="entry name" value="RNase_HII"/>
    <property type="match status" value="1"/>
</dbReference>
<evidence type="ECO:0000256" key="11">
    <source>
        <dbReference type="ARBA" id="ARBA00022759"/>
    </source>
</evidence>
<reference evidence="15" key="1">
    <citation type="journal article" date="2020" name="Nature">
        <title>Giant virus diversity and host interactions through global metagenomics.</title>
        <authorList>
            <person name="Schulz F."/>
            <person name="Roux S."/>
            <person name="Paez-Espino D."/>
            <person name="Jungbluth S."/>
            <person name="Walsh D.A."/>
            <person name="Denef V.J."/>
            <person name="McMahon K.D."/>
            <person name="Konstantinidis K.T."/>
            <person name="Eloe-Fadrosh E.A."/>
            <person name="Kyrpides N.C."/>
            <person name="Woyke T."/>
        </authorList>
    </citation>
    <scope>NUCLEOTIDE SEQUENCE</scope>
    <source>
        <strain evidence="15">GVMAG-M-3300010158-60</strain>
    </source>
</reference>
<proteinExistence type="inferred from homology"/>
<dbReference type="GO" id="GO:0003723">
    <property type="term" value="F:RNA binding"/>
    <property type="evidence" value="ECO:0007669"/>
    <property type="project" value="InterPro"/>
</dbReference>